<protein>
    <submittedName>
        <fullName evidence="1">Uncharacterized protein</fullName>
    </submittedName>
</protein>
<dbReference type="AlphaFoldDB" id="A0A3G6TKX6"/>
<reference evidence="2" key="1">
    <citation type="submission" date="2018-11" db="EMBL/GenBank/DDBJ databases">
        <title>Proposal to divide the Flavobacteriaceae and reorganize its genera based on Amino Acid Identity values calculated from whole genome sequences.</title>
        <authorList>
            <person name="Nicholson A.C."/>
            <person name="Gulvik C.A."/>
            <person name="Whitney A.M."/>
            <person name="Humrighouse B.W."/>
            <person name="Bell M."/>
            <person name="Holmes B."/>
            <person name="Steigerwalt A.G."/>
            <person name="Villarma A."/>
            <person name="Sheth M."/>
            <person name="Batra D."/>
            <person name="Pryor J."/>
            <person name="Bernardet J.-F."/>
            <person name="Hugo C."/>
            <person name="Kampfer P."/>
            <person name="Newman J."/>
            <person name="McQuiston J.R."/>
        </authorList>
    </citation>
    <scope>NUCLEOTIDE SEQUENCE [LARGE SCALE GENOMIC DNA]</scope>
    <source>
        <strain evidence="2">G0229</strain>
    </source>
</reference>
<evidence type="ECO:0000313" key="2">
    <source>
        <dbReference type="Proteomes" id="UP000271193"/>
    </source>
</evidence>
<accession>A0A3G6TKX6</accession>
<organism evidence="1 2">
    <name type="scientific">Chryseobacterium bernardetii</name>
    <dbReference type="NCBI Taxonomy" id="1241978"/>
    <lineage>
        <taxon>Bacteria</taxon>
        <taxon>Pseudomonadati</taxon>
        <taxon>Bacteroidota</taxon>
        <taxon>Flavobacteriia</taxon>
        <taxon>Flavobacteriales</taxon>
        <taxon>Weeksellaceae</taxon>
        <taxon>Chryseobacterium group</taxon>
        <taxon>Chryseobacterium</taxon>
    </lineage>
</organism>
<name>A0A3G6TKX6_9FLAO</name>
<sequence>MTSKKYYFHDKSQNIISEDQLIGKNIDDIECFLTDYQLQKLHTIERVYILKKTFLGIFKTRLYLYLSEDTIYNYAIEKT</sequence>
<proteinExistence type="predicted"/>
<keyword evidence="2" id="KW-1185">Reference proteome</keyword>
<gene>
    <name evidence="1" type="ORF">EG339_21320</name>
</gene>
<dbReference type="KEGG" id="cben:EG339_21320"/>
<evidence type="ECO:0000313" key="1">
    <source>
        <dbReference type="EMBL" id="AZB26944.1"/>
    </source>
</evidence>
<dbReference type="EMBL" id="CP033932">
    <property type="protein sequence ID" value="AZB26944.1"/>
    <property type="molecule type" value="Genomic_DNA"/>
</dbReference>
<dbReference type="Proteomes" id="UP000271193">
    <property type="component" value="Chromosome"/>
</dbReference>